<evidence type="ECO:0000313" key="1">
    <source>
        <dbReference type="EMBL" id="RKP04379.1"/>
    </source>
</evidence>
<dbReference type="Proteomes" id="UP000271241">
    <property type="component" value="Unassembled WGS sequence"/>
</dbReference>
<dbReference type="EMBL" id="KZ993786">
    <property type="protein sequence ID" value="RKP04379.1"/>
    <property type="molecule type" value="Genomic_DNA"/>
</dbReference>
<organism evidence="1 2">
    <name type="scientific">Thamnocephalis sphaerospora</name>
    <dbReference type="NCBI Taxonomy" id="78915"/>
    <lineage>
        <taxon>Eukaryota</taxon>
        <taxon>Fungi</taxon>
        <taxon>Fungi incertae sedis</taxon>
        <taxon>Zoopagomycota</taxon>
        <taxon>Zoopagomycotina</taxon>
        <taxon>Zoopagomycetes</taxon>
        <taxon>Zoopagales</taxon>
        <taxon>Sigmoideomycetaceae</taxon>
        <taxon>Thamnocephalis</taxon>
    </lineage>
</organism>
<evidence type="ECO:0000313" key="2">
    <source>
        <dbReference type="Proteomes" id="UP000271241"/>
    </source>
</evidence>
<protein>
    <recommendedName>
        <fullName evidence="3">Retrotransposon gag domain-containing protein</fullName>
    </recommendedName>
</protein>
<evidence type="ECO:0008006" key="3">
    <source>
        <dbReference type="Google" id="ProtNLM"/>
    </source>
</evidence>
<name>A0A4V1IVK5_9FUNG</name>
<keyword evidence="2" id="KW-1185">Reference proteome</keyword>
<gene>
    <name evidence="1" type="ORF">THASP1DRAFT_33863</name>
</gene>
<dbReference type="AlphaFoldDB" id="A0A4V1IVK5"/>
<reference evidence="2" key="1">
    <citation type="journal article" date="2018" name="Nat. Microbiol.">
        <title>Leveraging single-cell genomics to expand the fungal tree of life.</title>
        <authorList>
            <person name="Ahrendt S.R."/>
            <person name="Quandt C.A."/>
            <person name="Ciobanu D."/>
            <person name="Clum A."/>
            <person name="Salamov A."/>
            <person name="Andreopoulos B."/>
            <person name="Cheng J.F."/>
            <person name="Woyke T."/>
            <person name="Pelin A."/>
            <person name="Henrissat B."/>
            <person name="Reynolds N.K."/>
            <person name="Benny G.L."/>
            <person name="Smith M.E."/>
            <person name="James T.Y."/>
            <person name="Grigoriev I.V."/>
        </authorList>
    </citation>
    <scope>NUCLEOTIDE SEQUENCE [LARGE SCALE GENOMIC DNA]</scope>
    <source>
        <strain evidence="2">RSA 1356</strain>
    </source>
</reference>
<accession>A0A4V1IVK5</accession>
<proteinExistence type="predicted"/>
<sequence length="516" mass="58702">MPGPIEANALVNLMAQMQAQQAQMQAQWQAQWQAQQAQMQAQLQVLQECLSRNVAQEHQVAATVVPPQVTRAPSTTNTPQAEPQAENVAQVQGTEDTTMIAQSVPTTQTANTSSDTLPQQTWLFAQNATPLLEQSTVEAQAVDHTHSVSRSPTVTRPPDAVTIPAPTVTPTQIEPIAQTSHQADVTANLQERSPAQMLSFEAIPRDPNYGALAYDNQTTAIVHNRRLQAQVDKQVTPFNGCDEREDPFAWIFEHFETVRDRYQWTDDECLHVVSRYLLRTALAWFTSNRHRITHWYSGERHRGYQPGSFVHAFLARFVRPEMRAIWAQEFTRCKQMPGEDVTQFSDRVIALRDRVSLARLIHDDEVRDIFRNGLPLELKNQLDGVEIVLGRDRLQFEESVEMALRFEYSRRMNADTQAVTIAGDPRPRSRQMTPEIRVVTSPFTLSALIQKEDTHTARQIKPQKTIGVEATEDTVQIGIKQWQELQDKVRRMEERSRTKFYTSASRAELIEEDTAE</sequence>
<dbReference type="OrthoDB" id="2444994at2759"/>